<reference evidence="5" key="1">
    <citation type="journal article" date="2019" name="Int. J. Syst. Evol. Microbiol.">
        <title>The Global Catalogue of Microorganisms (GCM) 10K type strain sequencing project: providing services to taxonomists for standard genome sequencing and annotation.</title>
        <authorList>
            <consortium name="The Broad Institute Genomics Platform"/>
            <consortium name="The Broad Institute Genome Sequencing Center for Infectious Disease"/>
            <person name="Wu L."/>
            <person name="Ma J."/>
        </authorList>
    </citation>
    <scope>NUCLEOTIDE SEQUENCE [LARGE SCALE GENOMIC DNA]</scope>
    <source>
        <strain evidence="5">CCUG 55608</strain>
    </source>
</reference>
<evidence type="ECO:0000256" key="2">
    <source>
        <dbReference type="SAM" id="SignalP"/>
    </source>
</evidence>
<name>A0ABW3QG90_9BACT</name>
<evidence type="ECO:0000313" key="4">
    <source>
        <dbReference type="EMBL" id="MFD1140893.1"/>
    </source>
</evidence>
<dbReference type="RefSeq" id="WP_379884005.1">
    <property type="nucleotide sequence ID" value="NZ_JBHTLP010000003.1"/>
</dbReference>
<gene>
    <name evidence="4" type="ORF">ACFQ4C_07230</name>
</gene>
<dbReference type="EMBL" id="JBHTLP010000003">
    <property type="protein sequence ID" value="MFD1140893.1"/>
    <property type="molecule type" value="Genomic_DNA"/>
</dbReference>
<evidence type="ECO:0000259" key="3">
    <source>
        <dbReference type="Pfam" id="PF13568"/>
    </source>
</evidence>
<accession>A0ABW3QG90</accession>
<dbReference type="Pfam" id="PF13568">
    <property type="entry name" value="OMP_b-brl_2"/>
    <property type="match status" value="1"/>
</dbReference>
<sequence>MKAPLTLLAVGLLSSGLAQSQITTPSSTSHSPSFSTDSLKSRLVALMPTTDQTNVTTPLARVIQVQDYSANQSSTAMTLAPGKDQATTTPTTRPGQKSGYKNVALGVYAGLNTSRFAGENGNGDPLAGRLGYQAGVLVRAGGRLYGQLGVEYLASSSNFYRFADGTTVSALQDQINIQYVQIPVYVGYKLVQSYRGISAVRLQAGLEYANRISANSRSFNLEQSQIKSGSFNGLAQLGFDIGPVLIDLTYHHGFDTTIQVVNESGFAGSQRRVLSASLGWKF</sequence>
<organism evidence="4 5">
    <name type="scientific">Larkinella insperata</name>
    <dbReference type="NCBI Taxonomy" id="332158"/>
    <lineage>
        <taxon>Bacteria</taxon>
        <taxon>Pseudomonadati</taxon>
        <taxon>Bacteroidota</taxon>
        <taxon>Cytophagia</taxon>
        <taxon>Cytophagales</taxon>
        <taxon>Spirosomataceae</taxon>
        <taxon>Larkinella</taxon>
    </lineage>
</organism>
<feature type="region of interest" description="Disordered" evidence="1">
    <location>
        <begin position="74"/>
        <end position="97"/>
    </location>
</feature>
<evidence type="ECO:0000256" key="1">
    <source>
        <dbReference type="SAM" id="MobiDB-lite"/>
    </source>
</evidence>
<proteinExistence type="predicted"/>
<evidence type="ECO:0000313" key="5">
    <source>
        <dbReference type="Proteomes" id="UP001597116"/>
    </source>
</evidence>
<feature type="domain" description="Outer membrane protein beta-barrel" evidence="3">
    <location>
        <begin position="99"/>
        <end position="254"/>
    </location>
</feature>
<feature type="signal peptide" evidence="2">
    <location>
        <begin position="1"/>
        <end position="20"/>
    </location>
</feature>
<dbReference type="InterPro" id="IPR025665">
    <property type="entry name" value="Beta-barrel_OMP_2"/>
</dbReference>
<keyword evidence="2" id="KW-0732">Signal</keyword>
<protein>
    <submittedName>
        <fullName evidence="4">Outer membrane beta-barrel protein</fullName>
    </submittedName>
</protein>
<dbReference type="Proteomes" id="UP001597116">
    <property type="component" value="Unassembled WGS sequence"/>
</dbReference>
<keyword evidence="5" id="KW-1185">Reference proteome</keyword>
<feature type="chain" id="PRO_5045851031" evidence="2">
    <location>
        <begin position="21"/>
        <end position="282"/>
    </location>
</feature>
<feature type="compositionally biased region" description="Polar residues" evidence="1">
    <location>
        <begin position="85"/>
        <end position="95"/>
    </location>
</feature>
<comment type="caution">
    <text evidence="4">The sequence shown here is derived from an EMBL/GenBank/DDBJ whole genome shotgun (WGS) entry which is preliminary data.</text>
</comment>